<reference evidence="1" key="2">
    <citation type="submission" date="2022-01" db="EMBL/GenBank/DDBJ databases">
        <authorList>
            <person name="Yamashiro T."/>
            <person name="Shiraishi A."/>
            <person name="Satake H."/>
            <person name="Nakayama K."/>
        </authorList>
    </citation>
    <scope>NUCLEOTIDE SEQUENCE</scope>
</reference>
<gene>
    <name evidence="1" type="ORF">Tco_0651732</name>
</gene>
<evidence type="ECO:0000313" key="1">
    <source>
        <dbReference type="EMBL" id="GJS56948.1"/>
    </source>
</evidence>
<protein>
    <submittedName>
        <fullName evidence="1">Uncharacterized protein</fullName>
    </submittedName>
</protein>
<proteinExistence type="predicted"/>
<accession>A0ABQ4WVX5</accession>
<dbReference type="Proteomes" id="UP001151760">
    <property type="component" value="Unassembled WGS sequence"/>
</dbReference>
<dbReference type="EMBL" id="BQNB010008972">
    <property type="protein sequence ID" value="GJS56948.1"/>
    <property type="molecule type" value="Genomic_DNA"/>
</dbReference>
<name>A0ABQ4WVX5_9ASTR</name>
<evidence type="ECO:0000313" key="2">
    <source>
        <dbReference type="Proteomes" id="UP001151760"/>
    </source>
</evidence>
<comment type="caution">
    <text evidence="1">The sequence shown here is derived from an EMBL/GenBank/DDBJ whole genome shotgun (WGS) entry which is preliminary data.</text>
</comment>
<reference evidence="1" key="1">
    <citation type="journal article" date="2022" name="Int. J. Mol. Sci.">
        <title>Draft Genome of Tanacetum Coccineum: Genomic Comparison of Closely Related Tanacetum-Family Plants.</title>
        <authorList>
            <person name="Yamashiro T."/>
            <person name="Shiraishi A."/>
            <person name="Nakayama K."/>
            <person name="Satake H."/>
        </authorList>
    </citation>
    <scope>NUCLEOTIDE SEQUENCE</scope>
</reference>
<organism evidence="1 2">
    <name type="scientific">Tanacetum coccineum</name>
    <dbReference type="NCBI Taxonomy" id="301880"/>
    <lineage>
        <taxon>Eukaryota</taxon>
        <taxon>Viridiplantae</taxon>
        <taxon>Streptophyta</taxon>
        <taxon>Embryophyta</taxon>
        <taxon>Tracheophyta</taxon>
        <taxon>Spermatophyta</taxon>
        <taxon>Magnoliopsida</taxon>
        <taxon>eudicotyledons</taxon>
        <taxon>Gunneridae</taxon>
        <taxon>Pentapetalae</taxon>
        <taxon>asterids</taxon>
        <taxon>campanulids</taxon>
        <taxon>Asterales</taxon>
        <taxon>Asteraceae</taxon>
        <taxon>Asteroideae</taxon>
        <taxon>Anthemideae</taxon>
        <taxon>Anthemidinae</taxon>
        <taxon>Tanacetum</taxon>
    </lineage>
</organism>
<sequence>MPPKPNSSFSGLEEFTSKPIVIKPVAENSEAKASKAKPKVVRKNNGAPIIKDWVSDNEEDDVPQAKIENKTFKPSFAKIEFIKPNQQEKTARKTINHVDCKKNIVSRAVLMKFGLVSVNTARQVNAAHIKTTVNAARPMSYLSKTAHSTVKKPVHKNTTFKNNNFNQRVNTVKDKNVNIVRLKVVVNATKLKAIVNAARPKAVVNVVKGNNVNVVKASTCWVWKPKNKVLDHVSKHNSASITLKKFDYVDAQGRSKSVMA</sequence>
<keyword evidence="2" id="KW-1185">Reference proteome</keyword>